<protein>
    <recommendedName>
        <fullName evidence="5">Pyruvate, phosphate dikinase</fullName>
    </recommendedName>
</protein>
<organism evidence="3 4">
    <name type="scientific">Paractinoplanes bogorensis</name>
    <dbReference type="NCBI Taxonomy" id="1610840"/>
    <lineage>
        <taxon>Bacteria</taxon>
        <taxon>Bacillati</taxon>
        <taxon>Actinomycetota</taxon>
        <taxon>Actinomycetes</taxon>
        <taxon>Micromonosporales</taxon>
        <taxon>Micromonosporaceae</taxon>
        <taxon>Paractinoplanes</taxon>
    </lineage>
</organism>
<dbReference type="Pfam" id="PF00391">
    <property type="entry name" value="PEP-utilizers"/>
    <property type="match status" value="1"/>
</dbReference>
<sequence length="386" mass="39756">MRLGLPVPAGFVIGVDTALRDPGAVARAAERLGAAAVSVRSGAAVSMPGMMDTVLDVRGPIAPVVAEVYASWNTPRAVTYRELRGIPHHLGTAVIVQTMVYGDRDDHSGSGVAFSRDPATGAPHPYGDVLFGRRGDAVVSGSADTLPLTSLATREPAVWASLTGALTRLEQHYRNVCHVEFTYESGHLWLLQARPGGLTPQAAVRAAVDLTDEGLITPPEAVRRITPEIARAATPRMRPGDIVARGRGASPGVATGRVTLTADAAARTPGRSVLVRPTTSPLDMHGLAAAAGVITARGGLASHAAIVARALGKPAVVGAGDLAALTAGTLVTLDGTTGEIALGDPGTTEPPTDPHLHRLLTWADNISGDHSPRPAENRLAAAHALL</sequence>
<dbReference type="SUPFAM" id="SSF52009">
    <property type="entry name" value="Phosphohistidine domain"/>
    <property type="match status" value="1"/>
</dbReference>
<evidence type="ECO:0000313" key="4">
    <source>
        <dbReference type="Proteomes" id="UP001519654"/>
    </source>
</evidence>
<keyword evidence="4" id="KW-1185">Reference proteome</keyword>
<dbReference type="InterPro" id="IPR036637">
    <property type="entry name" value="Phosphohistidine_dom_sf"/>
</dbReference>
<evidence type="ECO:0000259" key="2">
    <source>
        <dbReference type="Pfam" id="PF01326"/>
    </source>
</evidence>
<feature type="domain" description="PEP-utilising enzyme mobile" evidence="1">
    <location>
        <begin position="271"/>
        <end position="338"/>
    </location>
</feature>
<reference evidence="3 4" key="1">
    <citation type="submission" date="2021-06" db="EMBL/GenBank/DDBJ databases">
        <title>Actinoplanes lichenicola sp. nov., and Actinoplanes ovalisporus sp. nov., isolated from lichen in Thailand.</title>
        <authorList>
            <person name="Saeng-In P."/>
            <person name="Kanchanasin P."/>
            <person name="Yuki M."/>
            <person name="Kudo T."/>
            <person name="Ohkuma M."/>
            <person name="Phongsopitanun W."/>
            <person name="Tanasupawat S."/>
        </authorList>
    </citation>
    <scope>NUCLEOTIDE SEQUENCE [LARGE SCALE GENOMIC DNA]</scope>
    <source>
        <strain evidence="3 4">NBRC 110975</strain>
    </source>
</reference>
<dbReference type="InterPro" id="IPR013815">
    <property type="entry name" value="ATP_grasp_subdomain_1"/>
</dbReference>
<dbReference type="Proteomes" id="UP001519654">
    <property type="component" value="Unassembled WGS sequence"/>
</dbReference>
<feature type="domain" description="Pyruvate phosphate dikinase AMP/ATP-binding" evidence="2">
    <location>
        <begin position="161"/>
        <end position="209"/>
    </location>
</feature>
<evidence type="ECO:0000313" key="3">
    <source>
        <dbReference type="EMBL" id="MBU2666921.1"/>
    </source>
</evidence>
<gene>
    <name evidence="3" type="ORF">KOI35_25750</name>
</gene>
<dbReference type="Gene3D" id="3.30.470.20">
    <property type="entry name" value="ATP-grasp fold, B domain"/>
    <property type="match status" value="1"/>
</dbReference>
<dbReference type="Gene3D" id="3.30.1490.20">
    <property type="entry name" value="ATP-grasp fold, A domain"/>
    <property type="match status" value="1"/>
</dbReference>
<dbReference type="Gene3D" id="3.50.30.10">
    <property type="entry name" value="Phosphohistidine domain"/>
    <property type="match status" value="1"/>
</dbReference>
<evidence type="ECO:0000259" key="1">
    <source>
        <dbReference type="Pfam" id="PF00391"/>
    </source>
</evidence>
<feature type="domain" description="Pyruvate phosphate dikinase AMP/ATP-binding" evidence="2">
    <location>
        <begin position="26"/>
        <end position="143"/>
    </location>
</feature>
<comment type="caution">
    <text evidence="3">The sequence shown here is derived from an EMBL/GenBank/DDBJ whole genome shotgun (WGS) entry which is preliminary data.</text>
</comment>
<dbReference type="InterPro" id="IPR008279">
    <property type="entry name" value="PEP-util_enz_mobile_dom"/>
</dbReference>
<dbReference type="PANTHER" id="PTHR22931">
    <property type="entry name" value="PHOSPHOENOLPYRUVATE DIKINASE-RELATED"/>
    <property type="match status" value="1"/>
</dbReference>
<accession>A0ABS5YV24</accession>
<dbReference type="InterPro" id="IPR010121">
    <property type="entry name" value="Pyruvate_phosphate_dikinase"/>
</dbReference>
<dbReference type="EMBL" id="JAHKKG010000008">
    <property type="protein sequence ID" value="MBU2666921.1"/>
    <property type="molecule type" value="Genomic_DNA"/>
</dbReference>
<dbReference type="Gene3D" id="1.10.189.10">
    <property type="entry name" value="Pyruvate Phosphate Dikinase, domain 2"/>
    <property type="match status" value="1"/>
</dbReference>
<proteinExistence type="predicted"/>
<dbReference type="SUPFAM" id="SSF56059">
    <property type="entry name" value="Glutathione synthetase ATP-binding domain-like"/>
    <property type="match status" value="1"/>
</dbReference>
<evidence type="ECO:0008006" key="5">
    <source>
        <dbReference type="Google" id="ProtNLM"/>
    </source>
</evidence>
<name>A0ABS5YV24_9ACTN</name>
<dbReference type="InterPro" id="IPR002192">
    <property type="entry name" value="PPDK_AMP/ATP-bd"/>
</dbReference>
<dbReference type="Pfam" id="PF01326">
    <property type="entry name" value="PPDK_N"/>
    <property type="match status" value="2"/>
</dbReference>
<dbReference type="PANTHER" id="PTHR22931:SF9">
    <property type="entry name" value="PYRUVATE, PHOSPHATE DIKINASE 1, CHLOROPLASTIC"/>
    <property type="match status" value="1"/>
</dbReference>